<dbReference type="EMBL" id="DRQG01000131">
    <property type="protein sequence ID" value="HGY56806.1"/>
    <property type="molecule type" value="Genomic_DNA"/>
</dbReference>
<dbReference type="SUPFAM" id="SSF52172">
    <property type="entry name" value="CheY-like"/>
    <property type="match status" value="1"/>
</dbReference>
<dbReference type="SMART" id="SM00448">
    <property type="entry name" value="REC"/>
    <property type="match status" value="1"/>
</dbReference>
<dbReference type="GO" id="GO:0000156">
    <property type="term" value="F:phosphorelay response regulator activity"/>
    <property type="evidence" value="ECO:0007669"/>
    <property type="project" value="TreeGrafter"/>
</dbReference>
<dbReference type="Gene3D" id="3.40.50.2300">
    <property type="match status" value="1"/>
</dbReference>
<keyword evidence="6" id="KW-0804">Transcription</keyword>
<feature type="domain" description="OmpR/PhoB-type" evidence="11">
    <location>
        <begin position="134"/>
        <end position="233"/>
    </location>
</feature>
<evidence type="ECO:0000256" key="9">
    <source>
        <dbReference type="PROSITE-ProRule" id="PRU01091"/>
    </source>
</evidence>
<keyword evidence="4" id="KW-0805">Transcription regulation</keyword>
<dbReference type="GO" id="GO:0005829">
    <property type="term" value="C:cytosol"/>
    <property type="evidence" value="ECO:0007669"/>
    <property type="project" value="TreeGrafter"/>
</dbReference>
<evidence type="ECO:0000259" key="11">
    <source>
        <dbReference type="PROSITE" id="PS51755"/>
    </source>
</evidence>
<protein>
    <recommendedName>
        <fullName evidence="1">Phosphate regulon transcriptional regulatory protein PhoB</fullName>
    </recommendedName>
</protein>
<keyword evidence="5 9" id="KW-0238">DNA-binding</keyword>
<evidence type="ECO:0000313" key="12">
    <source>
        <dbReference type="EMBL" id="HGY56806.1"/>
    </source>
</evidence>
<dbReference type="GO" id="GO:0006355">
    <property type="term" value="P:regulation of DNA-templated transcription"/>
    <property type="evidence" value="ECO:0007669"/>
    <property type="project" value="InterPro"/>
</dbReference>
<dbReference type="CDD" id="cd00383">
    <property type="entry name" value="trans_reg_C"/>
    <property type="match status" value="1"/>
</dbReference>
<dbReference type="SUPFAM" id="SSF46894">
    <property type="entry name" value="C-terminal effector domain of the bipartite response regulators"/>
    <property type="match status" value="1"/>
</dbReference>
<dbReference type="PANTHER" id="PTHR48111">
    <property type="entry name" value="REGULATOR OF RPOS"/>
    <property type="match status" value="1"/>
</dbReference>
<evidence type="ECO:0000259" key="10">
    <source>
        <dbReference type="PROSITE" id="PS50110"/>
    </source>
</evidence>
<comment type="caution">
    <text evidence="12">The sequence shown here is derived from an EMBL/GenBank/DDBJ whole genome shotgun (WGS) entry which is preliminary data.</text>
</comment>
<evidence type="ECO:0000256" key="7">
    <source>
        <dbReference type="ARBA" id="ARBA00024735"/>
    </source>
</evidence>
<evidence type="ECO:0000256" key="4">
    <source>
        <dbReference type="ARBA" id="ARBA00023015"/>
    </source>
</evidence>
<evidence type="ECO:0000256" key="5">
    <source>
        <dbReference type="ARBA" id="ARBA00023125"/>
    </source>
</evidence>
<dbReference type="InterPro" id="IPR011006">
    <property type="entry name" value="CheY-like_superfamily"/>
</dbReference>
<feature type="domain" description="Response regulatory" evidence="10">
    <location>
        <begin position="4"/>
        <end position="118"/>
    </location>
</feature>
<dbReference type="Pfam" id="PF00072">
    <property type="entry name" value="Response_reg"/>
    <property type="match status" value="1"/>
</dbReference>
<reference evidence="12" key="1">
    <citation type="journal article" date="2020" name="mSystems">
        <title>Genome- and Community-Level Interaction Insights into Carbon Utilization and Element Cycling Functions of Hydrothermarchaeota in Hydrothermal Sediment.</title>
        <authorList>
            <person name="Zhou Z."/>
            <person name="Liu Y."/>
            <person name="Xu W."/>
            <person name="Pan J."/>
            <person name="Luo Z.H."/>
            <person name="Li M."/>
        </authorList>
    </citation>
    <scope>NUCLEOTIDE SEQUENCE [LARGE SCALE GENOMIC DNA]</scope>
    <source>
        <strain evidence="12">HyVt-577</strain>
    </source>
</reference>
<dbReference type="AlphaFoldDB" id="A0A7V4WWT0"/>
<accession>A0A7V4WWT0</accession>
<dbReference type="InterPro" id="IPR039420">
    <property type="entry name" value="WalR-like"/>
</dbReference>
<dbReference type="FunFam" id="3.40.50.2300:FF:000001">
    <property type="entry name" value="DNA-binding response regulator PhoB"/>
    <property type="match status" value="1"/>
</dbReference>
<dbReference type="SMART" id="SM00862">
    <property type="entry name" value="Trans_reg_C"/>
    <property type="match status" value="1"/>
</dbReference>
<dbReference type="Gene3D" id="6.10.250.690">
    <property type="match status" value="1"/>
</dbReference>
<dbReference type="Pfam" id="PF00486">
    <property type="entry name" value="Trans_reg_C"/>
    <property type="match status" value="1"/>
</dbReference>
<evidence type="ECO:0000256" key="1">
    <source>
        <dbReference type="ARBA" id="ARBA00013332"/>
    </source>
</evidence>
<dbReference type="PROSITE" id="PS51755">
    <property type="entry name" value="OMPR_PHOB"/>
    <property type="match status" value="1"/>
</dbReference>
<evidence type="ECO:0000256" key="8">
    <source>
        <dbReference type="PROSITE-ProRule" id="PRU00169"/>
    </source>
</evidence>
<proteinExistence type="predicted"/>
<feature type="DNA-binding region" description="OmpR/PhoB-type" evidence="9">
    <location>
        <begin position="134"/>
        <end position="233"/>
    </location>
</feature>
<dbReference type="InterPro" id="IPR001867">
    <property type="entry name" value="OmpR/PhoB-type_DNA-bd"/>
</dbReference>
<dbReference type="GO" id="GO:0032993">
    <property type="term" value="C:protein-DNA complex"/>
    <property type="evidence" value="ECO:0007669"/>
    <property type="project" value="TreeGrafter"/>
</dbReference>
<dbReference type="InterPro" id="IPR036388">
    <property type="entry name" value="WH-like_DNA-bd_sf"/>
</dbReference>
<name>A0A7V4WWT0_CALAY</name>
<dbReference type="Gene3D" id="1.10.10.10">
    <property type="entry name" value="Winged helix-like DNA-binding domain superfamily/Winged helix DNA-binding domain"/>
    <property type="match status" value="1"/>
</dbReference>
<sequence>MSKKVLIIEDDPDIADLLQIHLRDLDMQLDCAEKGPEGLKKALDNDYELVILDIMLPEMDGLEVCRRIRERKRSLPILMLTAKSEEFDKVLGLELGADDYLTKPFSIRELIARIKSIIRRVNSLKEETKQKDEPVTLEFADLKIDMEKRKVTLKGKTIELTAKEFDLLALFASHPGKAYTRENLLNIVWGYQFSGYDHTVNSHINRLRAKIENDPSNPTYIKTVWGVGYKFAEEEDIKD</sequence>
<evidence type="ECO:0000256" key="2">
    <source>
        <dbReference type="ARBA" id="ARBA00022553"/>
    </source>
</evidence>
<dbReference type="InterPro" id="IPR016032">
    <property type="entry name" value="Sig_transdc_resp-reg_C-effctor"/>
</dbReference>
<comment type="function">
    <text evidence="7">This protein is a positive regulator for the phosphate regulon. Transcription of this operon is positively regulated by PhoB and PhoR when phosphate is limited.</text>
</comment>
<gene>
    <name evidence="12" type="ORF">ENK44_13955</name>
</gene>
<dbReference type="PANTHER" id="PTHR48111:SF40">
    <property type="entry name" value="PHOSPHATE REGULON TRANSCRIPTIONAL REGULATORY PROTEIN PHOB"/>
    <property type="match status" value="1"/>
</dbReference>
<keyword evidence="3" id="KW-0902">Two-component regulatory system</keyword>
<evidence type="ECO:0000256" key="6">
    <source>
        <dbReference type="ARBA" id="ARBA00023163"/>
    </source>
</evidence>
<dbReference type="InterPro" id="IPR001789">
    <property type="entry name" value="Sig_transdc_resp-reg_receiver"/>
</dbReference>
<evidence type="ECO:0000256" key="3">
    <source>
        <dbReference type="ARBA" id="ARBA00023012"/>
    </source>
</evidence>
<organism evidence="12">
    <name type="scientific">Caldithrix abyssi</name>
    <dbReference type="NCBI Taxonomy" id="187145"/>
    <lineage>
        <taxon>Bacteria</taxon>
        <taxon>Pseudomonadati</taxon>
        <taxon>Calditrichota</taxon>
        <taxon>Calditrichia</taxon>
        <taxon>Calditrichales</taxon>
        <taxon>Calditrichaceae</taxon>
        <taxon>Caldithrix</taxon>
    </lineage>
</organism>
<dbReference type="GO" id="GO:0000976">
    <property type="term" value="F:transcription cis-regulatory region binding"/>
    <property type="evidence" value="ECO:0007669"/>
    <property type="project" value="TreeGrafter"/>
</dbReference>
<dbReference type="FunFam" id="1.10.10.10:FF:000018">
    <property type="entry name" value="DNA-binding response regulator ResD"/>
    <property type="match status" value="1"/>
</dbReference>
<feature type="modified residue" description="4-aspartylphosphate" evidence="8">
    <location>
        <position position="53"/>
    </location>
</feature>
<dbReference type="PROSITE" id="PS50110">
    <property type="entry name" value="RESPONSE_REGULATORY"/>
    <property type="match status" value="1"/>
</dbReference>
<keyword evidence="2 8" id="KW-0597">Phosphoprotein</keyword>
<dbReference type="Proteomes" id="UP000885779">
    <property type="component" value="Unassembled WGS sequence"/>
</dbReference>